<dbReference type="GO" id="GO:0009638">
    <property type="term" value="P:phototropism"/>
    <property type="evidence" value="ECO:0007669"/>
    <property type="project" value="InterPro"/>
</dbReference>
<dbReference type="AlphaFoldDB" id="A0AAQ3KIC3"/>
<dbReference type="PANTHER" id="PTHR33781">
    <property type="entry name" value="PROTEIN PHYTOCHROME KINASE SUBSTRATE 1-RELATED"/>
    <property type="match status" value="1"/>
</dbReference>
<sequence>MASVKVAPKTPFVFENSSSKPRDDSFSNYLALVRESFPPELGNSASDQLSCQISLNRRRTLDGEIEIFDAEKYFSGVMDSAAQQALPEHSVLATPKSKPKETQVVRVMRSRSRTGSTSSEASCNSRSTLLRDHHRKHAMIANAQRNAGANSKRFLGVFPCSCARKNAINVDQEALADARSDILMRKRQPHGAGSHDVENLVSELRLKRISANLKQEAFAFSPNFVAAGKEFKQEEKLVSANFLPKGDMISTQRKSFLSSGKLLGDGGREDDIRSEASSDLFEIESLSMTNSHPFIACEGSESMTTTGYEPSEASVEWSVVTASVANFSIASESDEKITASLGRKARRSSGSGLLLGCVSEKAVNVTAGTAMKMYDQRKSVDRRECAGLDGSVTPTARYRVESCGVELSSERVAGRVLPPSPFGSSRSSQE</sequence>
<organism evidence="1 2">
    <name type="scientific">Canna indica</name>
    <name type="common">Indian-shot</name>
    <dbReference type="NCBI Taxonomy" id="4628"/>
    <lineage>
        <taxon>Eukaryota</taxon>
        <taxon>Viridiplantae</taxon>
        <taxon>Streptophyta</taxon>
        <taxon>Embryophyta</taxon>
        <taxon>Tracheophyta</taxon>
        <taxon>Spermatophyta</taxon>
        <taxon>Magnoliopsida</taxon>
        <taxon>Liliopsida</taxon>
        <taxon>Zingiberales</taxon>
        <taxon>Cannaceae</taxon>
        <taxon>Canna</taxon>
    </lineage>
</organism>
<dbReference type="Proteomes" id="UP001327560">
    <property type="component" value="Chromosome 5"/>
</dbReference>
<evidence type="ECO:0000313" key="2">
    <source>
        <dbReference type="Proteomes" id="UP001327560"/>
    </source>
</evidence>
<evidence type="ECO:0000313" key="1">
    <source>
        <dbReference type="EMBL" id="WOL09408.1"/>
    </source>
</evidence>
<keyword evidence="2" id="KW-1185">Reference proteome</keyword>
<name>A0AAQ3KIC3_9LILI</name>
<gene>
    <name evidence="1" type="ORF">Cni_G18161</name>
</gene>
<protein>
    <recommendedName>
        <fullName evidence="3">Phytochrome kinase substrate 1</fullName>
    </recommendedName>
</protein>
<dbReference type="EMBL" id="CP136894">
    <property type="protein sequence ID" value="WOL09408.1"/>
    <property type="molecule type" value="Genomic_DNA"/>
</dbReference>
<reference evidence="1 2" key="1">
    <citation type="submission" date="2023-10" db="EMBL/GenBank/DDBJ databases">
        <title>Chromosome-scale genome assembly provides insights into flower coloration mechanisms of Canna indica.</title>
        <authorList>
            <person name="Li C."/>
        </authorList>
    </citation>
    <scope>NUCLEOTIDE SEQUENCE [LARGE SCALE GENOMIC DNA]</scope>
    <source>
        <tissue evidence="1">Flower</tissue>
    </source>
</reference>
<dbReference type="InterPro" id="IPR039615">
    <property type="entry name" value="PKS"/>
</dbReference>
<evidence type="ECO:0008006" key="3">
    <source>
        <dbReference type="Google" id="ProtNLM"/>
    </source>
</evidence>
<accession>A0AAQ3KIC3</accession>
<proteinExistence type="predicted"/>
<dbReference type="PANTHER" id="PTHR33781:SF4">
    <property type="entry name" value="PROTEIN PHYTOCHROME KINASE SUBSTRATE 1"/>
    <property type="match status" value="1"/>
</dbReference>